<dbReference type="SUPFAM" id="SSF57850">
    <property type="entry name" value="RING/U-box"/>
    <property type="match status" value="1"/>
</dbReference>
<evidence type="ECO:0000256" key="5">
    <source>
        <dbReference type="SAM" id="MobiDB-lite"/>
    </source>
</evidence>
<feature type="compositionally biased region" description="Basic residues" evidence="5">
    <location>
        <begin position="306"/>
        <end position="317"/>
    </location>
</feature>
<dbReference type="PANTHER" id="PTHR10315:SF83">
    <property type="entry name" value="RING-TYPE E3 UBIQUITIN TRANSFERASE"/>
    <property type="match status" value="1"/>
</dbReference>
<dbReference type="Gene3D" id="3.30.40.10">
    <property type="entry name" value="Zinc/RING finger domain, C3HC4 (zinc finger)"/>
    <property type="match status" value="2"/>
</dbReference>
<keyword evidence="2 4" id="KW-0863">Zinc-finger</keyword>
<dbReference type="InterPro" id="IPR013083">
    <property type="entry name" value="Znf_RING/FYVE/PHD"/>
</dbReference>
<name>A0AAD7UGN0_9STRA</name>
<evidence type="ECO:0000259" key="6">
    <source>
        <dbReference type="PROSITE" id="PS50089"/>
    </source>
</evidence>
<gene>
    <name evidence="7" type="ORF">CTAYLR_000399</name>
</gene>
<evidence type="ECO:0000313" key="7">
    <source>
        <dbReference type="EMBL" id="KAJ8605103.1"/>
    </source>
</evidence>
<keyword evidence="8" id="KW-1185">Reference proteome</keyword>
<dbReference type="PROSITE" id="PS50089">
    <property type="entry name" value="ZF_RING_2"/>
    <property type="match status" value="1"/>
</dbReference>
<protein>
    <recommendedName>
        <fullName evidence="6">RING-type domain-containing protein</fullName>
    </recommendedName>
</protein>
<dbReference type="CDD" id="cd16571">
    <property type="entry name" value="RING-HC_SIAHs"/>
    <property type="match status" value="1"/>
</dbReference>
<dbReference type="Proteomes" id="UP001230188">
    <property type="component" value="Unassembled WGS sequence"/>
</dbReference>
<reference evidence="7" key="1">
    <citation type="submission" date="2023-01" db="EMBL/GenBank/DDBJ databases">
        <title>Metagenome sequencing of chrysophaentin producing Chrysophaeum taylorii.</title>
        <authorList>
            <person name="Davison J."/>
            <person name="Bewley C."/>
        </authorList>
    </citation>
    <scope>NUCLEOTIDE SEQUENCE</scope>
    <source>
        <strain evidence="7">NIES-1699</strain>
    </source>
</reference>
<dbReference type="AlphaFoldDB" id="A0AAD7UGN0"/>
<dbReference type="GO" id="GO:0008270">
    <property type="term" value="F:zinc ion binding"/>
    <property type="evidence" value="ECO:0007669"/>
    <property type="project" value="UniProtKB-KW"/>
</dbReference>
<feature type="region of interest" description="Disordered" evidence="5">
    <location>
        <begin position="302"/>
        <end position="331"/>
    </location>
</feature>
<evidence type="ECO:0000256" key="3">
    <source>
        <dbReference type="ARBA" id="ARBA00022833"/>
    </source>
</evidence>
<evidence type="ECO:0000256" key="2">
    <source>
        <dbReference type="ARBA" id="ARBA00022771"/>
    </source>
</evidence>
<evidence type="ECO:0000256" key="1">
    <source>
        <dbReference type="ARBA" id="ARBA00022723"/>
    </source>
</evidence>
<accession>A0AAD7UGN0</accession>
<dbReference type="Pfam" id="PF21362">
    <property type="entry name" value="Sina_RING"/>
    <property type="match status" value="1"/>
</dbReference>
<dbReference type="EMBL" id="JAQMWT010000317">
    <property type="protein sequence ID" value="KAJ8605103.1"/>
    <property type="molecule type" value="Genomic_DNA"/>
</dbReference>
<dbReference type="GO" id="GO:0061630">
    <property type="term" value="F:ubiquitin protein ligase activity"/>
    <property type="evidence" value="ECO:0007669"/>
    <property type="project" value="TreeGrafter"/>
</dbReference>
<dbReference type="SUPFAM" id="SSF49599">
    <property type="entry name" value="TRAF domain-like"/>
    <property type="match status" value="1"/>
</dbReference>
<comment type="caution">
    <text evidence="7">The sequence shown here is derived from an EMBL/GenBank/DDBJ whole genome shotgun (WGS) entry which is preliminary data.</text>
</comment>
<dbReference type="InterPro" id="IPR052088">
    <property type="entry name" value="E3_ubiquitin-ligase_SINA"/>
</dbReference>
<sequence length="555" mass="62464">MTVVVRVSSEKSPDSRRRLKAKLVRKKSELVRSEDQKGEERVLCRFGADLDEASVKCPVCWDYLAGAIFACPEGHTVCGGCYDRLSKPPRCPVCRMHMARSRVRVLEDVFAKVNMPCRWPGCEFVGIKAARTAHEAHCSWAPCSCPFAADCFRGDAAAVLEHAGSHHDAVLLRPEVRHRRNLVSPRAMPSWTLPFRSHSDVYALFAVKRDSFVYLSVQRVFPLASPPPPVKVVVSVRLHSGQRLSLTLAPEDAPCPASLSYLRRKFSRTLRCDRALCFPANLLEPATKRIHLPLSIKLKPQLEQHHPHHHHHHHHAGSRGPFDDDDDDYGDDRAGMIDDTIARINDPRLGSLAVTVLKTARAEVQTTRELSVSLPEARDSIIRGEFYSANGYANVQHPRLPRVKRGDQFVVEYVHPRGGPTIEKHTISVDNDESFVVDVIARSPTVPFGTNFMTFVTLTLSQHGKRVDMSTKCRVVWCQPARLGFIRGRIESAAERGATEAYDRLAQALAPSPRHRRPYLTPVRLLLAFVHSLFLRVRRVFGRVLSILFYLSSYN</sequence>
<keyword evidence="3" id="KW-0862">Zinc</keyword>
<dbReference type="InterPro" id="IPR049548">
    <property type="entry name" value="Sina-like_RING"/>
</dbReference>
<evidence type="ECO:0000313" key="8">
    <source>
        <dbReference type="Proteomes" id="UP001230188"/>
    </source>
</evidence>
<dbReference type="InterPro" id="IPR001841">
    <property type="entry name" value="Znf_RING"/>
</dbReference>
<proteinExistence type="predicted"/>
<keyword evidence="1" id="KW-0479">Metal-binding</keyword>
<organism evidence="7 8">
    <name type="scientific">Chrysophaeum taylorii</name>
    <dbReference type="NCBI Taxonomy" id="2483200"/>
    <lineage>
        <taxon>Eukaryota</taxon>
        <taxon>Sar</taxon>
        <taxon>Stramenopiles</taxon>
        <taxon>Ochrophyta</taxon>
        <taxon>Pelagophyceae</taxon>
        <taxon>Pelagomonadales</taxon>
        <taxon>Pelagomonadaceae</taxon>
        <taxon>Chrysophaeum</taxon>
    </lineage>
</organism>
<feature type="domain" description="RING-type" evidence="6">
    <location>
        <begin position="57"/>
        <end position="95"/>
    </location>
</feature>
<dbReference type="PANTHER" id="PTHR10315">
    <property type="entry name" value="E3 UBIQUITIN PROTEIN LIGASE SIAH"/>
    <property type="match status" value="1"/>
</dbReference>
<dbReference type="GO" id="GO:0005737">
    <property type="term" value="C:cytoplasm"/>
    <property type="evidence" value="ECO:0007669"/>
    <property type="project" value="TreeGrafter"/>
</dbReference>
<evidence type="ECO:0000256" key="4">
    <source>
        <dbReference type="PROSITE-ProRule" id="PRU00175"/>
    </source>
</evidence>